<proteinExistence type="predicted"/>
<reference evidence="1" key="1">
    <citation type="journal article" date="2014" name="Int. J. Syst. Evol. Microbiol.">
        <title>Complete genome sequence of Corynebacterium casei LMG S-19264T (=DSM 44701T), isolated from a smear-ripened cheese.</title>
        <authorList>
            <consortium name="US DOE Joint Genome Institute (JGI-PGF)"/>
            <person name="Walter F."/>
            <person name="Albersmeier A."/>
            <person name="Kalinowski J."/>
            <person name="Ruckert C."/>
        </authorList>
    </citation>
    <scope>NUCLEOTIDE SEQUENCE</scope>
    <source>
        <strain evidence="1">CGMCC 1.12924</strain>
    </source>
</reference>
<dbReference type="EMBL" id="BMGK01000008">
    <property type="protein sequence ID" value="GGD97470.1"/>
    <property type="molecule type" value="Genomic_DNA"/>
</dbReference>
<keyword evidence="2" id="KW-1185">Reference proteome</keyword>
<sequence length="237" mass="26370">MKNILFFLLPLYTFGQVGIHTSNPESTLHVAGENSNVKVEGLNAINNPNNLGSESTSRVYVDANGDLVLGDRDDNLRFIMDNEDYIPNNREQKVVQTGTGDNFTYLVPNNHTFPSFTLTDDAVIEINYSLSWRIERNIPQKISDNGARTVKSTIFIYDHATSTYLPTTYALTAQFYSNGDSSKGADRFFYSTGSDYVSLPPGTYTVHFGGLVAGFGNDNIFAYFGADKDQLQILAYY</sequence>
<reference evidence="1" key="2">
    <citation type="submission" date="2020-09" db="EMBL/GenBank/DDBJ databases">
        <authorList>
            <person name="Sun Q."/>
            <person name="Zhou Y."/>
        </authorList>
    </citation>
    <scope>NUCLEOTIDE SEQUENCE</scope>
    <source>
        <strain evidence="1">CGMCC 1.12924</strain>
    </source>
</reference>
<name>A0A8J2VB47_9FLAO</name>
<organism evidence="1 2">
    <name type="scientific">Planktosalinus lacus</name>
    <dbReference type="NCBI Taxonomy" id="1526573"/>
    <lineage>
        <taxon>Bacteria</taxon>
        <taxon>Pseudomonadati</taxon>
        <taxon>Bacteroidota</taxon>
        <taxon>Flavobacteriia</taxon>
        <taxon>Flavobacteriales</taxon>
        <taxon>Flavobacteriaceae</taxon>
        <taxon>Planktosalinus</taxon>
    </lineage>
</organism>
<accession>A0A8J2VB47</accession>
<dbReference type="RefSeq" id="WP_188442340.1">
    <property type="nucleotide sequence ID" value="NZ_BMGK01000008.1"/>
</dbReference>
<dbReference type="Proteomes" id="UP000652231">
    <property type="component" value="Unassembled WGS sequence"/>
</dbReference>
<protein>
    <submittedName>
        <fullName evidence="1">Uncharacterized protein</fullName>
    </submittedName>
</protein>
<dbReference type="AlphaFoldDB" id="A0A8J2VB47"/>
<gene>
    <name evidence="1" type="ORF">GCM10011312_21320</name>
</gene>
<comment type="caution">
    <text evidence="1">The sequence shown here is derived from an EMBL/GenBank/DDBJ whole genome shotgun (WGS) entry which is preliminary data.</text>
</comment>
<evidence type="ECO:0000313" key="1">
    <source>
        <dbReference type="EMBL" id="GGD97470.1"/>
    </source>
</evidence>
<evidence type="ECO:0000313" key="2">
    <source>
        <dbReference type="Proteomes" id="UP000652231"/>
    </source>
</evidence>